<dbReference type="AlphaFoldDB" id="A0A9Q1HMY9"/>
<feature type="region of interest" description="Disordered" evidence="1">
    <location>
        <begin position="116"/>
        <end position="147"/>
    </location>
</feature>
<gene>
    <name evidence="2" type="ORF">COCON_G00230000</name>
</gene>
<dbReference type="Proteomes" id="UP001152803">
    <property type="component" value="Unassembled WGS sequence"/>
</dbReference>
<evidence type="ECO:0000313" key="2">
    <source>
        <dbReference type="EMBL" id="KAJ8249784.1"/>
    </source>
</evidence>
<evidence type="ECO:0000313" key="3">
    <source>
        <dbReference type="Proteomes" id="UP001152803"/>
    </source>
</evidence>
<dbReference type="EMBL" id="JAFJMO010000019">
    <property type="protein sequence ID" value="KAJ8249784.1"/>
    <property type="molecule type" value="Genomic_DNA"/>
</dbReference>
<name>A0A9Q1HMY9_CONCO</name>
<organism evidence="2 3">
    <name type="scientific">Conger conger</name>
    <name type="common">Conger eel</name>
    <name type="synonym">Muraena conger</name>
    <dbReference type="NCBI Taxonomy" id="82655"/>
    <lineage>
        <taxon>Eukaryota</taxon>
        <taxon>Metazoa</taxon>
        <taxon>Chordata</taxon>
        <taxon>Craniata</taxon>
        <taxon>Vertebrata</taxon>
        <taxon>Euteleostomi</taxon>
        <taxon>Actinopterygii</taxon>
        <taxon>Neopterygii</taxon>
        <taxon>Teleostei</taxon>
        <taxon>Anguilliformes</taxon>
        <taxon>Congridae</taxon>
        <taxon>Conger</taxon>
    </lineage>
</organism>
<proteinExistence type="predicted"/>
<keyword evidence="3" id="KW-1185">Reference proteome</keyword>
<feature type="compositionally biased region" description="Basic and acidic residues" evidence="1">
    <location>
        <begin position="118"/>
        <end position="129"/>
    </location>
</feature>
<protein>
    <submittedName>
        <fullName evidence="2">Uncharacterized protein</fullName>
    </submittedName>
</protein>
<evidence type="ECO:0000256" key="1">
    <source>
        <dbReference type="SAM" id="MobiDB-lite"/>
    </source>
</evidence>
<accession>A0A9Q1HMY9</accession>
<feature type="region of interest" description="Disordered" evidence="1">
    <location>
        <begin position="27"/>
        <end position="89"/>
    </location>
</feature>
<comment type="caution">
    <text evidence="2">The sequence shown here is derived from an EMBL/GenBank/DDBJ whole genome shotgun (WGS) entry which is preliminary data.</text>
</comment>
<reference evidence="2" key="1">
    <citation type="journal article" date="2023" name="Science">
        <title>Genome structures resolve the early diversification of teleost fishes.</title>
        <authorList>
            <person name="Parey E."/>
            <person name="Louis A."/>
            <person name="Montfort J."/>
            <person name="Bouchez O."/>
            <person name="Roques C."/>
            <person name="Iampietro C."/>
            <person name="Lluch J."/>
            <person name="Castinel A."/>
            <person name="Donnadieu C."/>
            <person name="Desvignes T."/>
            <person name="Floi Bucao C."/>
            <person name="Jouanno E."/>
            <person name="Wen M."/>
            <person name="Mejri S."/>
            <person name="Dirks R."/>
            <person name="Jansen H."/>
            <person name="Henkel C."/>
            <person name="Chen W.J."/>
            <person name="Zahm M."/>
            <person name="Cabau C."/>
            <person name="Klopp C."/>
            <person name="Thompson A.W."/>
            <person name="Robinson-Rechavi M."/>
            <person name="Braasch I."/>
            <person name="Lecointre G."/>
            <person name="Bobe J."/>
            <person name="Postlethwait J.H."/>
            <person name="Berthelot C."/>
            <person name="Roest Crollius H."/>
            <person name="Guiguen Y."/>
        </authorList>
    </citation>
    <scope>NUCLEOTIDE SEQUENCE</scope>
    <source>
        <strain evidence="2">Concon-B</strain>
    </source>
</reference>
<sequence>MLEAVRTRGATLRREYETATDCERSLVNKGLKRTAQSRSERLENASETPGAASSDGHSRHSQPDAGGSGIRLPIGPLWGGAEQRREEGGGRCAESSWLGVWLWLASGAERGCGWRYRAQGEERSARGGGERVTPMGDESEDARRDRS</sequence>